<evidence type="ECO:0000313" key="13">
    <source>
        <dbReference type="Proteomes" id="UP001530400"/>
    </source>
</evidence>
<evidence type="ECO:0000256" key="7">
    <source>
        <dbReference type="ARBA" id="ARBA00023157"/>
    </source>
</evidence>
<proteinExistence type="inferred from homology"/>
<keyword evidence="4" id="KW-0479">Metal-binding</keyword>
<dbReference type="SUPFAM" id="SSF57440">
    <property type="entry name" value="Kringle-like"/>
    <property type="match status" value="1"/>
</dbReference>
<dbReference type="PANTHER" id="PTHR31356">
    <property type="entry name" value="THYLAKOID LUMENAL 29 KDA PROTEIN, CHLOROPLASTIC-RELATED"/>
    <property type="match status" value="1"/>
</dbReference>
<evidence type="ECO:0000256" key="9">
    <source>
        <dbReference type="SAM" id="MobiDB-lite"/>
    </source>
</evidence>
<dbReference type="InterPro" id="IPR000001">
    <property type="entry name" value="Kringle"/>
</dbReference>
<dbReference type="SUPFAM" id="SSF48113">
    <property type="entry name" value="Heme-dependent peroxidases"/>
    <property type="match status" value="1"/>
</dbReference>
<reference evidence="12 13" key="1">
    <citation type="submission" date="2024-10" db="EMBL/GenBank/DDBJ databases">
        <title>Updated reference genomes for cyclostephanoid diatoms.</title>
        <authorList>
            <person name="Roberts W.R."/>
            <person name="Alverson A.J."/>
        </authorList>
    </citation>
    <scope>NUCLEOTIDE SEQUENCE [LARGE SCALE GENOMIC DNA]</scope>
    <source>
        <strain evidence="12 13">AJA010-31</strain>
    </source>
</reference>
<dbReference type="PROSITE" id="PS00021">
    <property type="entry name" value="KRINGLE_1"/>
    <property type="match status" value="1"/>
</dbReference>
<dbReference type="InterPro" id="IPR018056">
    <property type="entry name" value="Kringle_CS"/>
</dbReference>
<evidence type="ECO:0000256" key="6">
    <source>
        <dbReference type="ARBA" id="ARBA00023004"/>
    </source>
</evidence>
<evidence type="ECO:0000259" key="11">
    <source>
        <dbReference type="PROSITE" id="PS50070"/>
    </source>
</evidence>
<name>A0ABD3N1K8_9STRA</name>
<gene>
    <name evidence="12" type="ORF">ACHAWO_011538</name>
</gene>
<keyword evidence="5" id="KW-0560">Oxidoreductase</keyword>
<feature type="signal peptide" evidence="10">
    <location>
        <begin position="1"/>
        <end position="23"/>
    </location>
</feature>
<keyword evidence="2" id="KW-0420">Kringle</keyword>
<dbReference type="InterPro" id="IPR013806">
    <property type="entry name" value="Kringle-like"/>
</dbReference>
<dbReference type="InterPro" id="IPR019793">
    <property type="entry name" value="Peroxidases_heam-ligand_BS"/>
</dbReference>
<dbReference type="PANTHER" id="PTHR31356:SF36">
    <property type="entry name" value="L-ASCORBATE PEROXIDASE 3"/>
    <property type="match status" value="1"/>
</dbReference>
<dbReference type="FunFam" id="1.10.520.10:FF:000024">
    <property type="entry name" value="Predicted protein"/>
    <property type="match status" value="1"/>
</dbReference>
<comment type="caution">
    <text evidence="12">The sequence shown here is derived from an EMBL/GenBank/DDBJ whole genome shotgun (WGS) entry which is preliminary data.</text>
</comment>
<dbReference type="Gene3D" id="2.40.20.10">
    <property type="entry name" value="Plasminogen Kringle 4"/>
    <property type="match status" value="1"/>
</dbReference>
<keyword evidence="10" id="KW-0732">Signal</keyword>
<dbReference type="Gene3D" id="1.10.520.10">
    <property type="match status" value="1"/>
</dbReference>
<evidence type="ECO:0000256" key="3">
    <source>
        <dbReference type="ARBA" id="ARBA00022617"/>
    </source>
</evidence>
<evidence type="ECO:0000256" key="10">
    <source>
        <dbReference type="SAM" id="SignalP"/>
    </source>
</evidence>
<dbReference type="PRINTS" id="PR00458">
    <property type="entry name" value="PEROXIDASE"/>
</dbReference>
<evidence type="ECO:0000313" key="12">
    <source>
        <dbReference type="EMBL" id="KAL3769592.1"/>
    </source>
</evidence>
<evidence type="ECO:0000256" key="1">
    <source>
        <dbReference type="ARBA" id="ARBA00022559"/>
    </source>
</evidence>
<dbReference type="PRINTS" id="PR00018">
    <property type="entry name" value="KRINGLE"/>
</dbReference>
<dbReference type="Pfam" id="PF00051">
    <property type="entry name" value="Kringle"/>
    <property type="match status" value="1"/>
</dbReference>
<dbReference type="GO" id="GO:0004601">
    <property type="term" value="F:peroxidase activity"/>
    <property type="evidence" value="ECO:0007669"/>
    <property type="project" value="UniProtKB-KW"/>
</dbReference>
<dbReference type="InterPro" id="IPR002016">
    <property type="entry name" value="Haem_peroxidase"/>
</dbReference>
<keyword evidence="7" id="KW-1015">Disulfide bond</keyword>
<feature type="chain" id="PRO_5044747506" description="Kringle domain-containing protein" evidence="10">
    <location>
        <begin position="24"/>
        <end position="495"/>
    </location>
</feature>
<comment type="similarity">
    <text evidence="8">Belongs to the peroxidase family.</text>
</comment>
<feature type="compositionally biased region" description="Polar residues" evidence="9">
    <location>
        <begin position="52"/>
        <end position="63"/>
    </location>
</feature>
<accession>A0ABD3N1K8</accession>
<sequence length="495" mass="54958">MKRTHPITAALAATCSILSIASAEPDNESGTTLIRRGIHSRITSNDDRRRSNPLTDSTPTRNLQTTTCTGNKMMCGCTSTRQSEYRGRFSVTQSGFKCKSWSHVSSSYPDQGLDDGAYCRNPNSVGERAWCFVEDGYGVMWDYCNVAECTVEQEYVDAGTTTTDGCFTTSRYYEIYNDIETIKNSIGNDVDRSHFLGGIVRMVAHDFMDYDMAESNTMGADGCLLFDSPKNAGLTSIWCDSCPLKQLYDSKYSDLSRADFWVASANAVIYLTSVNNALDLRNAFLWGRETTDSCFGSDDRLPTSAGCQEVEGVFLQRMGLTWKDAVALLGAHTLGRAGFSSHHGTWAANDVEAQIFDKSYFDELFGRAWTPRGLGTDQQDWTWISGNPNNSSPKLMLNTDMCLVYDIDSSKQCCSNTRVFKPNGQSRCDNYSNRQCRMYSRSNSRIEATAAAATYLGGTSANSNQTPFYRAFTLAWYKATTNGQYNLKPLSDTCQ</sequence>
<dbReference type="GO" id="GO:0046872">
    <property type="term" value="F:metal ion binding"/>
    <property type="evidence" value="ECO:0007669"/>
    <property type="project" value="UniProtKB-KW"/>
</dbReference>
<dbReference type="PROSITE" id="PS00435">
    <property type="entry name" value="PEROXIDASE_1"/>
    <property type="match status" value="1"/>
</dbReference>
<dbReference type="Pfam" id="PF00141">
    <property type="entry name" value="peroxidase"/>
    <property type="match status" value="1"/>
</dbReference>
<feature type="region of interest" description="Disordered" evidence="9">
    <location>
        <begin position="37"/>
        <end position="63"/>
    </location>
</feature>
<evidence type="ECO:0000256" key="2">
    <source>
        <dbReference type="ARBA" id="ARBA00022572"/>
    </source>
</evidence>
<organism evidence="12 13">
    <name type="scientific">Cyclotella atomus</name>
    <dbReference type="NCBI Taxonomy" id="382360"/>
    <lineage>
        <taxon>Eukaryota</taxon>
        <taxon>Sar</taxon>
        <taxon>Stramenopiles</taxon>
        <taxon>Ochrophyta</taxon>
        <taxon>Bacillariophyta</taxon>
        <taxon>Coscinodiscophyceae</taxon>
        <taxon>Thalassiosirophycidae</taxon>
        <taxon>Stephanodiscales</taxon>
        <taxon>Stephanodiscaceae</taxon>
        <taxon>Cyclotella</taxon>
    </lineage>
</organism>
<keyword evidence="1" id="KW-0575">Peroxidase</keyword>
<dbReference type="AlphaFoldDB" id="A0ABD3N1K8"/>
<evidence type="ECO:0000256" key="8">
    <source>
        <dbReference type="RuleBase" id="RU004241"/>
    </source>
</evidence>
<feature type="domain" description="Kringle" evidence="11">
    <location>
        <begin position="76"/>
        <end position="149"/>
    </location>
</feature>
<dbReference type="SMART" id="SM00130">
    <property type="entry name" value="KR"/>
    <property type="match status" value="1"/>
</dbReference>
<evidence type="ECO:0000256" key="4">
    <source>
        <dbReference type="ARBA" id="ARBA00022723"/>
    </source>
</evidence>
<keyword evidence="6" id="KW-0408">Iron</keyword>
<protein>
    <recommendedName>
        <fullName evidence="11">Kringle domain-containing protein</fullName>
    </recommendedName>
</protein>
<dbReference type="EMBL" id="JALLPJ020001329">
    <property type="protein sequence ID" value="KAL3769592.1"/>
    <property type="molecule type" value="Genomic_DNA"/>
</dbReference>
<keyword evidence="3" id="KW-0349">Heme</keyword>
<dbReference type="PROSITE" id="PS50070">
    <property type="entry name" value="KRINGLE_2"/>
    <property type="match status" value="1"/>
</dbReference>
<dbReference type="Gene3D" id="1.10.420.10">
    <property type="entry name" value="Peroxidase, domain 2"/>
    <property type="match status" value="1"/>
</dbReference>
<dbReference type="InterPro" id="IPR044831">
    <property type="entry name" value="Ccp1-like"/>
</dbReference>
<evidence type="ECO:0000256" key="5">
    <source>
        <dbReference type="ARBA" id="ARBA00023002"/>
    </source>
</evidence>
<dbReference type="InterPro" id="IPR010255">
    <property type="entry name" value="Haem_peroxidase_sf"/>
</dbReference>
<keyword evidence="13" id="KW-1185">Reference proteome</keyword>
<dbReference type="InterPro" id="IPR038178">
    <property type="entry name" value="Kringle_sf"/>
</dbReference>
<dbReference type="Proteomes" id="UP001530400">
    <property type="component" value="Unassembled WGS sequence"/>
</dbReference>